<accession>A0A813JDV0</accession>
<dbReference type="SUPFAM" id="SSF50978">
    <property type="entry name" value="WD40 repeat-like"/>
    <property type="match status" value="1"/>
</dbReference>
<dbReference type="InterPro" id="IPR015943">
    <property type="entry name" value="WD40/YVTN_repeat-like_dom_sf"/>
</dbReference>
<gene>
    <name evidence="1" type="ORF">PGLA2088_LOCUS18094</name>
</gene>
<dbReference type="Proteomes" id="UP000626109">
    <property type="component" value="Unassembled WGS sequence"/>
</dbReference>
<sequence>MVSVEGAGASGATAVSLAADRVGGTTFLALGHHRGVASLWLLRAEDPSPQWQRTALVKASHHDWESVKQVSVSSDGRVLLACTEDNIVLFSLPSNGDEPQELHRLHGADSQVSAASVSVLPNGATNSHIVAVAFRSGALEGWAVKVPDALGSVKAGVSWRLPRAGKPGLSDVVVAAAAHLSSEVSLATAVLLVAGDAQGTTSLWRLSADGELLSAASPEWEFQPKRLGEPVLSLALHFRWLAAREPDEQALPQWSLAFSSGQEVIALSAESGAELHRGSHAGGIMALSWT</sequence>
<evidence type="ECO:0000313" key="2">
    <source>
        <dbReference type="Proteomes" id="UP000626109"/>
    </source>
</evidence>
<organism evidence="1 2">
    <name type="scientific">Polarella glacialis</name>
    <name type="common">Dinoflagellate</name>
    <dbReference type="NCBI Taxonomy" id="89957"/>
    <lineage>
        <taxon>Eukaryota</taxon>
        <taxon>Sar</taxon>
        <taxon>Alveolata</taxon>
        <taxon>Dinophyceae</taxon>
        <taxon>Suessiales</taxon>
        <taxon>Suessiaceae</taxon>
        <taxon>Polarella</taxon>
    </lineage>
</organism>
<dbReference type="InterPro" id="IPR036322">
    <property type="entry name" value="WD40_repeat_dom_sf"/>
</dbReference>
<protein>
    <submittedName>
        <fullName evidence="1">Uncharacterized protein</fullName>
    </submittedName>
</protein>
<dbReference type="AlphaFoldDB" id="A0A813JDV0"/>
<proteinExistence type="predicted"/>
<reference evidence="1" key="1">
    <citation type="submission" date="2021-02" db="EMBL/GenBank/DDBJ databases">
        <authorList>
            <person name="Dougan E. K."/>
            <person name="Rhodes N."/>
            <person name="Thang M."/>
            <person name="Chan C."/>
        </authorList>
    </citation>
    <scope>NUCLEOTIDE SEQUENCE</scope>
</reference>
<dbReference type="EMBL" id="CAJNNW010024448">
    <property type="protein sequence ID" value="CAE8672483.1"/>
    <property type="molecule type" value="Genomic_DNA"/>
</dbReference>
<dbReference type="Gene3D" id="2.130.10.10">
    <property type="entry name" value="YVTN repeat-like/Quinoprotein amine dehydrogenase"/>
    <property type="match status" value="1"/>
</dbReference>
<comment type="caution">
    <text evidence="1">The sequence shown here is derived from an EMBL/GenBank/DDBJ whole genome shotgun (WGS) entry which is preliminary data.</text>
</comment>
<evidence type="ECO:0000313" key="1">
    <source>
        <dbReference type="EMBL" id="CAE8672483.1"/>
    </source>
</evidence>
<name>A0A813JDV0_POLGL</name>